<evidence type="ECO:0000313" key="3">
    <source>
        <dbReference type="Proteomes" id="UP000515703"/>
    </source>
</evidence>
<evidence type="ECO:0000259" key="1">
    <source>
        <dbReference type="Pfam" id="PF01261"/>
    </source>
</evidence>
<organism evidence="2 3">
    <name type="scientific">Anaerocolumna chitinilytica</name>
    <dbReference type="NCBI Taxonomy" id="1727145"/>
    <lineage>
        <taxon>Bacteria</taxon>
        <taxon>Bacillati</taxon>
        <taxon>Bacillota</taxon>
        <taxon>Clostridia</taxon>
        <taxon>Lachnospirales</taxon>
        <taxon>Lachnospiraceae</taxon>
        <taxon>Anaerocolumna</taxon>
    </lineage>
</organism>
<protein>
    <submittedName>
        <fullName evidence="2">Sugar phosphate isomerase</fullName>
    </submittedName>
</protein>
<dbReference type="AlphaFoldDB" id="A0A7I8DQI1"/>
<sequence>MQKGLQLYTIRDSYKNGEEFKGVLKAVKELGYEQVEFAGFSDLTAEELRDYLKELGLTPISSHQSLVNLKSHLEETISYHKALGIPYIILAYAPTSTPEEMDELISVLQNAKDVIKENGMELLYHNHSHEFVKLPDGRVPMDLIRETVRLELDTFWVFHAGVEPCSYIKEHEKEIALIHLKDGDFEGHPLAVGEGYNNVKGIVAMAKNIGLEQIIVENDHPVPDGISDIGRSIEYLKKLI</sequence>
<dbReference type="PANTHER" id="PTHR12110">
    <property type="entry name" value="HYDROXYPYRUVATE ISOMERASE"/>
    <property type="match status" value="1"/>
</dbReference>
<proteinExistence type="predicted"/>
<dbReference type="InterPro" id="IPR036237">
    <property type="entry name" value="Xyl_isomerase-like_sf"/>
</dbReference>
<evidence type="ECO:0000313" key="2">
    <source>
        <dbReference type="EMBL" id="BCJ99355.1"/>
    </source>
</evidence>
<gene>
    <name evidence="2" type="ORF">bsdcttw_23960</name>
</gene>
<dbReference type="InterPro" id="IPR013022">
    <property type="entry name" value="Xyl_isomerase-like_TIM-brl"/>
</dbReference>
<reference evidence="2 3" key="1">
    <citation type="submission" date="2020-08" db="EMBL/GenBank/DDBJ databases">
        <title>Draft genome sequencing of an Anaerocolumna strain isolated from anoxic soil subjected to BSD treatment.</title>
        <authorList>
            <person name="Uek A."/>
            <person name="Tonouchi A."/>
        </authorList>
    </citation>
    <scope>NUCLEOTIDE SEQUENCE [LARGE SCALE GENOMIC DNA]</scope>
    <source>
        <strain evidence="2 3">CTTW</strain>
    </source>
</reference>
<reference evidence="2 3" key="2">
    <citation type="submission" date="2020-08" db="EMBL/GenBank/DDBJ databases">
        <authorList>
            <person name="Ueki A."/>
            <person name="Tonouchi A."/>
        </authorList>
    </citation>
    <scope>NUCLEOTIDE SEQUENCE [LARGE SCALE GENOMIC DNA]</scope>
    <source>
        <strain evidence="2 3">CTTW</strain>
    </source>
</reference>
<dbReference type="RefSeq" id="WP_185259616.1">
    <property type="nucleotide sequence ID" value="NZ_AP023368.1"/>
</dbReference>
<dbReference type="EMBL" id="AP023368">
    <property type="protein sequence ID" value="BCJ99355.1"/>
    <property type="molecule type" value="Genomic_DNA"/>
</dbReference>
<dbReference type="KEGG" id="acht:bsdcttw_23960"/>
<name>A0A7I8DQI1_9FIRM</name>
<dbReference type="GO" id="GO:0016853">
    <property type="term" value="F:isomerase activity"/>
    <property type="evidence" value="ECO:0007669"/>
    <property type="project" value="UniProtKB-KW"/>
</dbReference>
<dbReference type="PANTHER" id="PTHR12110:SF41">
    <property type="entry name" value="INOSOSE DEHYDRATASE"/>
    <property type="match status" value="1"/>
</dbReference>
<accession>A0A7I8DQI1</accession>
<keyword evidence="3" id="KW-1185">Reference proteome</keyword>
<dbReference type="Gene3D" id="3.20.20.150">
    <property type="entry name" value="Divalent-metal-dependent TIM barrel enzymes"/>
    <property type="match status" value="1"/>
</dbReference>
<keyword evidence="2" id="KW-0413">Isomerase</keyword>
<dbReference type="SUPFAM" id="SSF51658">
    <property type="entry name" value="Xylose isomerase-like"/>
    <property type="match status" value="1"/>
</dbReference>
<dbReference type="InterPro" id="IPR050312">
    <property type="entry name" value="IolE/XylAMocC-like"/>
</dbReference>
<dbReference type="Proteomes" id="UP000515703">
    <property type="component" value="Chromosome"/>
</dbReference>
<feature type="domain" description="Xylose isomerase-like TIM barrel" evidence="1">
    <location>
        <begin position="24"/>
        <end position="238"/>
    </location>
</feature>
<dbReference type="Pfam" id="PF01261">
    <property type="entry name" value="AP_endonuc_2"/>
    <property type="match status" value="1"/>
</dbReference>